<proteinExistence type="predicted"/>
<evidence type="ECO:0000313" key="2">
    <source>
        <dbReference type="Proteomes" id="UP000054107"/>
    </source>
</evidence>
<organism evidence="1 2">
    <name type="scientific">Parasitella parasitica</name>
    <dbReference type="NCBI Taxonomy" id="35722"/>
    <lineage>
        <taxon>Eukaryota</taxon>
        <taxon>Fungi</taxon>
        <taxon>Fungi incertae sedis</taxon>
        <taxon>Mucoromycota</taxon>
        <taxon>Mucoromycotina</taxon>
        <taxon>Mucoromycetes</taxon>
        <taxon>Mucorales</taxon>
        <taxon>Mucorineae</taxon>
        <taxon>Mucoraceae</taxon>
        <taxon>Parasitella</taxon>
    </lineage>
</organism>
<dbReference type="EMBL" id="LN733629">
    <property type="protein sequence ID" value="CEP17229.1"/>
    <property type="molecule type" value="Genomic_DNA"/>
</dbReference>
<name>A0A0B7NQH0_9FUNG</name>
<sequence>MGWLIPKSSTPILCPCDNTSTISKRHFFLSCPLLHSNLELLDLLLRQRFKNYTRPELPATEIDFLLNLLPKKFNSFQRQHWRHTWPVLNQLLFEIDKLSHPAATFDNEPTPGQLVFVHCSDTLSATQDINSA</sequence>
<accession>A0A0B7NQH0</accession>
<keyword evidence="2" id="KW-1185">Reference proteome</keyword>
<dbReference type="Proteomes" id="UP000054107">
    <property type="component" value="Unassembled WGS sequence"/>
</dbReference>
<dbReference type="OrthoDB" id="2284923at2759"/>
<gene>
    <name evidence="1" type="primary">PARPA_11524.1 scaffold 44194</name>
</gene>
<dbReference type="AlphaFoldDB" id="A0A0B7NQH0"/>
<protein>
    <submittedName>
        <fullName evidence="1">Uncharacterized protein</fullName>
    </submittedName>
</protein>
<evidence type="ECO:0000313" key="1">
    <source>
        <dbReference type="EMBL" id="CEP17229.1"/>
    </source>
</evidence>
<reference evidence="1 2" key="1">
    <citation type="submission" date="2014-09" db="EMBL/GenBank/DDBJ databases">
        <authorList>
            <person name="Ellenberger Sabrina"/>
        </authorList>
    </citation>
    <scope>NUCLEOTIDE SEQUENCE [LARGE SCALE GENOMIC DNA]</scope>
    <source>
        <strain evidence="1 2">CBS 412.66</strain>
    </source>
</reference>